<name>A0A3M8AVA1_9BACL</name>
<keyword evidence="3" id="KW-0378">Hydrolase</keyword>
<dbReference type="PANTHER" id="PTHR34448:SF1">
    <property type="entry name" value="BLL6088 PROTEIN"/>
    <property type="match status" value="1"/>
</dbReference>
<dbReference type="SUPFAM" id="SSF144052">
    <property type="entry name" value="Thermophilic metalloprotease-like"/>
    <property type="match status" value="1"/>
</dbReference>
<comment type="caution">
    <text evidence="3">The sequence shown here is derived from an EMBL/GenBank/DDBJ whole genome shotgun (WGS) entry which is preliminary data.</text>
</comment>
<organism evidence="3 4">
    <name type="scientific">Brevibacillus agri</name>
    <dbReference type="NCBI Taxonomy" id="51101"/>
    <lineage>
        <taxon>Bacteria</taxon>
        <taxon>Bacillati</taxon>
        <taxon>Bacillota</taxon>
        <taxon>Bacilli</taxon>
        <taxon>Bacillales</taxon>
        <taxon>Paenibacillaceae</taxon>
        <taxon>Brevibacillus</taxon>
    </lineage>
</organism>
<accession>A0A3M8AVA1</accession>
<dbReference type="GO" id="GO:0004177">
    <property type="term" value="F:aminopeptidase activity"/>
    <property type="evidence" value="ECO:0007669"/>
    <property type="project" value="UniProtKB-KW"/>
</dbReference>
<reference evidence="3 4" key="1">
    <citation type="submission" date="2018-10" db="EMBL/GenBank/DDBJ databases">
        <title>Phylogenomics of Brevibacillus.</title>
        <authorList>
            <person name="Dunlap C."/>
        </authorList>
    </citation>
    <scope>NUCLEOTIDE SEQUENCE [LARGE SCALE GENOMIC DNA]</scope>
    <source>
        <strain evidence="3 4">NRRL NRS 1219</strain>
    </source>
</reference>
<dbReference type="Proteomes" id="UP000276178">
    <property type="component" value="Unassembled WGS sequence"/>
</dbReference>
<dbReference type="Pfam" id="PF26233">
    <property type="entry name" value="NicX"/>
    <property type="match status" value="1"/>
</dbReference>
<dbReference type="GeneID" id="82810210"/>
<dbReference type="GO" id="GO:0046872">
    <property type="term" value="F:metal ion binding"/>
    <property type="evidence" value="ECO:0007669"/>
    <property type="project" value="UniProtKB-KW"/>
</dbReference>
<evidence type="ECO:0000256" key="1">
    <source>
        <dbReference type="ARBA" id="ARBA00022723"/>
    </source>
</evidence>
<dbReference type="RefSeq" id="WP_005832608.1">
    <property type="nucleotide sequence ID" value="NZ_BJOD01000047.1"/>
</dbReference>
<evidence type="ECO:0000313" key="5">
    <source>
        <dbReference type="Proteomes" id="UP000317180"/>
    </source>
</evidence>
<keyword evidence="3" id="KW-0031">Aminopeptidase</keyword>
<keyword evidence="1" id="KW-0479">Metal-binding</keyword>
<dbReference type="GO" id="GO:0006508">
    <property type="term" value="P:proteolysis"/>
    <property type="evidence" value="ECO:0007669"/>
    <property type="project" value="InterPro"/>
</dbReference>
<dbReference type="InterPro" id="IPR052170">
    <property type="entry name" value="M29_Exopeptidase"/>
</dbReference>
<protein>
    <submittedName>
        <fullName evidence="3">Aminopeptidase</fullName>
    </submittedName>
</protein>
<keyword evidence="5" id="KW-1185">Reference proteome</keyword>
<reference evidence="2 5" key="2">
    <citation type="submission" date="2019-06" db="EMBL/GenBank/DDBJ databases">
        <title>Whole genome shotgun sequence of Brevibacillus agri NBRC 15538.</title>
        <authorList>
            <person name="Hosoyama A."/>
            <person name="Uohara A."/>
            <person name="Ohji S."/>
            <person name="Ichikawa N."/>
        </authorList>
    </citation>
    <scope>NUCLEOTIDE SEQUENCE [LARGE SCALE GENOMIC DNA]</scope>
    <source>
        <strain evidence="2 5">NBRC 15538</strain>
    </source>
</reference>
<dbReference type="Proteomes" id="UP000317180">
    <property type="component" value="Unassembled WGS sequence"/>
</dbReference>
<gene>
    <name evidence="2" type="ORF">BAG01nite_37820</name>
    <name evidence="3" type="ORF">EB820_14135</name>
</gene>
<proteinExistence type="predicted"/>
<dbReference type="OrthoDB" id="9803993at2"/>
<evidence type="ECO:0000313" key="3">
    <source>
        <dbReference type="EMBL" id="RNB54547.1"/>
    </source>
</evidence>
<evidence type="ECO:0000313" key="2">
    <source>
        <dbReference type="EMBL" id="GED27680.1"/>
    </source>
</evidence>
<evidence type="ECO:0000313" key="4">
    <source>
        <dbReference type="Proteomes" id="UP000276178"/>
    </source>
</evidence>
<dbReference type="EMBL" id="RHHN01000039">
    <property type="protein sequence ID" value="RNB54547.1"/>
    <property type="molecule type" value="Genomic_DNA"/>
</dbReference>
<dbReference type="InterPro" id="IPR058739">
    <property type="entry name" value="NicX"/>
</dbReference>
<dbReference type="EMBL" id="BJOD01000047">
    <property type="protein sequence ID" value="GED27680.1"/>
    <property type="molecule type" value="Genomic_DNA"/>
</dbReference>
<dbReference type="AlphaFoldDB" id="A0A3M8AVA1"/>
<sequence>MNQLVEISRNLLATCLGVKETEELVIVTDEDKRPLAEALYAAGKLLGAETMLLVMQEREKSGQEPPQTIAEAMKQADVAVCITKYSLTHTQARKNAAANGTRVATMPGITEDMFTAGAISADYQEVKRLTETVTDILTKGKQVRIEKGGYTLEFSIETRNGVPSTGMYLEAGQSGNLPSGEAYIAPVEGSANGQILVDGSIGGIGKIDAPLLLTVKDGRLVDAEGPMAARLLSTLGDGDGRMLAEFGIGTNHKARIIGVVLEDEKAFGTIHVAFGSNATFGGTIQAGVHIDLIVNEPDVYIDGVPLQEKGRFLFAAQ</sequence>
<dbReference type="PANTHER" id="PTHR34448">
    <property type="entry name" value="AMINOPEPTIDASE"/>
    <property type="match status" value="1"/>
</dbReference>
<keyword evidence="3" id="KW-0645">Protease</keyword>